<sequence>MTGDNTSPKKSKTSGNGIKKQLPLKKGKPRGIRRDRDCFTCRHRGVKCDLNRPSCAQCVDANIRCEGYPARLIWSTPVEHHLVGHQKNKNTLSGTSNSVVSVNPTAGSDALANDGSLAALNARGDSSRTFNILKTHSLPSNNISDSHTQLSYNYAFGSVAVKHESNPSISPPSAVQVSHTWDRSLTVPDPQQSSQATTYSTGVNSTGNSRGSEPSAMHVTNLQGTATSTNDSNAVDNNDPGESFSYTFPTTSPHLDKSFLPGISFSFKKEADSFDHLELAPDHTPTATATTTPTTSTTPTSTPTPGPNDKNDDNEKSNEDEDEVDPMRISNFLWGIKAILTAFNHARQTNTSVNSHKGLVKSETLSTIWKFVSSCLDYTNKNNPDAELNTLQIRANAIEELQTFINNGVIEAIFSILAFTYFDVCQGSFGNWHRHLQGARSLLDLHCTNKQELLELFTNTPGLQHAVTLLNWYDVTGVIATQDRPFIFESWHREAIDDKFFSLVGCPRNIFRLIPEIYKDSRSLPEAVSMALNEVLLVDHAENSYIDRAGNAWKYASLLMALERCPSTRSYSTSMETLREKVIESIAAIPFDTALSQHIAVIVYMTARKVSKDEHRDIIRRYWNFWSSERFPLYADALWQCEQWWANSTDTTPNSS</sequence>
<dbReference type="PROSITE" id="PS50048">
    <property type="entry name" value="ZN2_CY6_FUNGAL_2"/>
    <property type="match status" value="1"/>
</dbReference>
<evidence type="ECO:0000313" key="5">
    <source>
        <dbReference type="EMBL" id="ANB13459.1"/>
    </source>
</evidence>
<dbReference type="InterPro" id="IPR001138">
    <property type="entry name" value="Zn2Cys6_DnaBD"/>
</dbReference>
<dbReference type="GO" id="GO:0005634">
    <property type="term" value="C:nucleus"/>
    <property type="evidence" value="ECO:0007669"/>
    <property type="project" value="UniProtKB-SubCell"/>
</dbReference>
<feature type="domain" description="Zn(2)-C6 fungal-type" evidence="4">
    <location>
        <begin position="37"/>
        <end position="65"/>
    </location>
</feature>
<dbReference type="PANTHER" id="PTHR37534">
    <property type="entry name" value="TRANSCRIPTIONAL ACTIVATOR PROTEIN UGA3"/>
    <property type="match status" value="1"/>
</dbReference>
<dbReference type="SUPFAM" id="SSF57701">
    <property type="entry name" value="Zn2/Cys6 DNA-binding domain"/>
    <property type="match status" value="1"/>
</dbReference>
<feature type="compositionally biased region" description="Polar residues" evidence="3">
    <location>
        <begin position="189"/>
        <end position="236"/>
    </location>
</feature>
<feature type="region of interest" description="Disordered" evidence="3">
    <location>
        <begin position="185"/>
        <end position="251"/>
    </location>
</feature>
<protein>
    <recommendedName>
        <fullName evidence="4">Zn(2)-C6 fungal-type domain-containing protein</fullName>
    </recommendedName>
</protein>
<keyword evidence="6" id="KW-1185">Reference proteome</keyword>
<reference evidence="5 6" key="1">
    <citation type="submission" date="2016-02" db="EMBL/GenBank/DDBJ databases">
        <title>Complete genome sequence and transcriptome regulation of the pentose utilising yeast Sugiyamaella lignohabitans.</title>
        <authorList>
            <person name="Bellasio M."/>
            <person name="Peymann A."/>
            <person name="Valli M."/>
            <person name="Sipitzky M."/>
            <person name="Graf A."/>
            <person name="Sauer M."/>
            <person name="Marx H."/>
            <person name="Mattanovich D."/>
        </authorList>
    </citation>
    <scope>NUCLEOTIDE SEQUENCE [LARGE SCALE GENOMIC DNA]</scope>
    <source>
        <strain evidence="5 6">CBS 10342</strain>
    </source>
</reference>
<dbReference type="Pfam" id="PF00172">
    <property type="entry name" value="Zn_clus"/>
    <property type="match status" value="1"/>
</dbReference>
<feature type="region of interest" description="Disordered" evidence="3">
    <location>
        <begin position="1"/>
        <end position="31"/>
    </location>
</feature>
<dbReference type="GeneID" id="30033587"/>
<feature type="compositionally biased region" description="Low complexity" evidence="3">
    <location>
        <begin position="284"/>
        <end position="303"/>
    </location>
</feature>
<gene>
    <name evidence="5" type="ORF">AWJ20_1750</name>
</gene>
<dbReference type="KEGG" id="slb:AWJ20_1750"/>
<feature type="region of interest" description="Disordered" evidence="3">
    <location>
        <begin position="280"/>
        <end position="324"/>
    </location>
</feature>
<evidence type="ECO:0000256" key="3">
    <source>
        <dbReference type="SAM" id="MobiDB-lite"/>
    </source>
</evidence>
<feature type="compositionally biased region" description="Basic residues" evidence="3">
    <location>
        <begin position="22"/>
        <end position="31"/>
    </location>
</feature>
<evidence type="ECO:0000256" key="2">
    <source>
        <dbReference type="ARBA" id="ARBA00023242"/>
    </source>
</evidence>
<dbReference type="Pfam" id="PF11951">
    <property type="entry name" value="Fungal_trans_2"/>
    <property type="match status" value="1"/>
</dbReference>
<dbReference type="Proteomes" id="UP000189580">
    <property type="component" value="Chromosome a"/>
</dbReference>
<dbReference type="GO" id="GO:0008270">
    <property type="term" value="F:zinc ion binding"/>
    <property type="evidence" value="ECO:0007669"/>
    <property type="project" value="InterPro"/>
</dbReference>
<evidence type="ECO:0000259" key="4">
    <source>
        <dbReference type="PROSITE" id="PS50048"/>
    </source>
</evidence>
<evidence type="ECO:0000256" key="1">
    <source>
        <dbReference type="ARBA" id="ARBA00004123"/>
    </source>
</evidence>
<comment type="subcellular location">
    <subcellularLocation>
        <location evidence="1">Nucleus</location>
    </subcellularLocation>
</comment>
<dbReference type="InterPro" id="IPR036864">
    <property type="entry name" value="Zn2-C6_fun-type_DNA-bd_sf"/>
</dbReference>
<dbReference type="AlphaFoldDB" id="A0A167DYY9"/>
<feature type="compositionally biased region" description="Polar residues" evidence="3">
    <location>
        <begin position="1"/>
        <end position="16"/>
    </location>
</feature>
<dbReference type="Gene3D" id="4.10.240.10">
    <property type="entry name" value="Zn(2)-C6 fungal-type DNA-binding domain"/>
    <property type="match status" value="1"/>
</dbReference>
<keyword evidence="2" id="KW-0539">Nucleus</keyword>
<evidence type="ECO:0000313" key="6">
    <source>
        <dbReference type="Proteomes" id="UP000189580"/>
    </source>
</evidence>
<organism evidence="5 6">
    <name type="scientific">Sugiyamaella lignohabitans</name>
    <dbReference type="NCBI Taxonomy" id="796027"/>
    <lineage>
        <taxon>Eukaryota</taxon>
        <taxon>Fungi</taxon>
        <taxon>Dikarya</taxon>
        <taxon>Ascomycota</taxon>
        <taxon>Saccharomycotina</taxon>
        <taxon>Dipodascomycetes</taxon>
        <taxon>Dipodascales</taxon>
        <taxon>Trichomonascaceae</taxon>
        <taxon>Sugiyamaella</taxon>
    </lineage>
</organism>
<proteinExistence type="predicted"/>
<accession>A0A167DYY9</accession>
<dbReference type="EMBL" id="CP014501">
    <property type="protein sequence ID" value="ANB13459.1"/>
    <property type="molecule type" value="Genomic_DNA"/>
</dbReference>
<dbReference type="CDD" id="cd00067">
    <property type="entry name" value="GAL4"/>
    <property type="match status" value="1"/>
</dbReference>
<dbReference type="PANTHER" id="PTHR37534:SF46">
    <property type="entry name" value="ZN(II)2CYS6 TRANSCRIPTION FACTOR (EUROFUNG)"/>
    <property type="match status" value="1"/>
</dbReference>
<dbReference type="GO" id="GO:0000981">
    <property type="term" value="F:DNA-binding transcription factor activity, RNA polymerase II-specific"/>
    <property type="evidence" value="ECO:0007669"/>
    <property type="project" value="InterPro"/>
</dbReference>
<dbReference type="InterPro" id="IPR021858">
    <property type="entry name" value="Fun_TF"/>
</dbReference>
<name>A0A167DYY9_9ASCO</name>
<dbReference type="OrthoDB" id="4491390at2759"/>
<dbReference type="RefSeq" id="XP_018735936.1">
    <property type="nucleotide sequence ID" value="XM_018878655.1"/>
</dbReference>